<dbReference type="EMBL" id="JAMPKK010000039">
    <property type="protein sequence ID" value="MEP0866203.1"/>
    <property type="molecule type" value="Genomic_DNA"/>
</dbReference>
<dbReference type="PANTHER" id="PTHR42988">
    <property type="entry name" value="PHOSPHOHYDROLASE"/>
    <property type="match status" value="1"/>
</dbReference>
<keyword evidence="2" id="KW-0378">Hydrolase</keyword>
<evidence type="ECO:0000313" key="6">
    <source>
        <dbReference type="EMBL" id="MEP0866203.1"/>
    </source>
</evidence>
<accession>A0ABV0JRW4</accession>
<comment type="caution">
    <text evidence="6">The sequence shown here is derived from an EMBL/GenBank/DDBJ whole genome shotgun (WGS) entry which is preliminary data.</text>
</comment>
<evidence type="ECO:0000259" key="5">
    <source>
        <dbReference type="Pfam" id="PF00149"/>
    </source>
</evidence>
<protein>
    <submittedName>
        <fullName evidence="6">Metallophosphoesterase</fullName>
    </submittedName>
</protein>
<dbReference type="InterPro" id="IPR050884">
    <property type="entry name" value="CNP_phosphodiesterase-III"/>
</dbReference>
<evidence type="ECO:0000256" key="2">
    <source>
        <dbReference type="ARBA" id="ARBA00022801"/>
    </source>
</evidence>
<name>A0ABV0JRW4_9CYAN</name>
<keyword evidence="3" id="KW-0408">Iron</keyword>
<dbReference type="RefSeq" id="WP_199295441.1">
    <property type="nucleotide sequence ID" value="NZ_JAMPKK010000039.1"/>
</dbReference>
<evidence type="ECO:0000256" key="4">
    <source>
        <dbReference type="ARBA" id="ARBA00025742"/>
    </source>
</evidence>
<evidence type="ECO:0000256" key="3">
    <source>
        <dbReference type="ARBA" id="ARBA00023004"/>
    </source>
</evidence>
<dbReference type="PANTHER" id="PTHR42988:SF2">
    <property type="entry name" value="CYCLIC NUCLEOTIDE PHOSPHODIESTERASE CBUA0032-RELATED"/>
    <property type="match status" value="1"/>
</dbReference>
<dbReference type="InterPro" id="IPR029052">
    <property type="entry name" value="Metallo-depent_PP-like"/>
</dbReference>
<dbReference type="Proteomes" id="UP001442494">
    <property type="component" value="Unassembled WGS sequence"/>
</dbReference>
<reference evidence="6 7" key="1">
    <citation type="submission" date="2022-04" db="EMBL/GenBank/DDBJ databases">
        <title>Positive selection, recombination, and allopatry shape intraspecific diversity of widespread and dominant cyanobacteria.</title>
        <authorList>
            <person name="Wei J."/>
            <person name="Shu W."/>
            <person name="Hu C."/>
        </authorList>
    </citation>
    <scope>NUCLEOTIDE SEQUENCE [LARGE SCALE GENOMIC DNA]</scope>
    <source>
        <strain evidence="6 7">GB2-A5</strain>
    </source>
</reference>
<proteinExistence type="inferred from homology"/>
<evidence type="ECO:0000313" key="7">
    <source>
        <dbReference type="Proteomes" id="UP001442494"/>
    </source>
</evidence>
<organism evidence="6 7">
    <name type="scientific">Funiculus sociatus GB2-A5</name>
    <dbReference type="NCBI Taxonomy" id="2933946"/>
    <lineage>
        <taxon>Bacteria</taxon>
        <taxon>Bacillati</taxon>
        <taxon>Cyanobacteriota</taxon>
        <taxon>Cyanophyceae</taxon>
        <taxon>Coleofasciculales</taxon>
        <taxon>Coleofasciculaceae</taxon>
        <taxon>Funiculus</taxon>
    </lineage>
</organism>
<dbReference type="Pfam" id="PF00149">
    <property type="entry name" value="Metallophos"/>
    <property type="match status" value="1"/>
</dbReference>
<keyword evidence="7" id="KW-1185">Reference proteome</keyword>
<dbReference type="InterPro" id="IPR004843">
    <property type="entry name" value="Calcineurin-like_PHP"/>
</dbReference>
<comment type="similarity">
    <text evidence="4">Belongs to the cyclic nucleotide phosphodiesterase class-III family.</text>
</comment>
<evidence type="ECO:0000256" key="1">
    <source>
        <dbReference type="ARBA" id="ARBA00022723"/>
    </source>
</evidence>
<feature type="domain" description="Calcineurin-like phosphoesterase" evidence="5">
    <location>
        <begin position="1"/>
        <end position="230"/>
    </location>
</feature>
<keyword evidence="1" id="KW-0479">Metal-binding</keyword>
<gene>
    <name evidence="6" type="ORF">NDI37_17205</name>
</gene>
<sequence>MHILHLSDLHFGTSDQANLWSNQLAADLYNELNISHLDALILSGDIANYSTEEEYKAAKEFVDELTKEFQIKRPQIIIVPGNHDLNRELGDKAYSSNNDQPKPDLTLHQRRFDNFRNFYQAIKGEYYPLEYEHQGILYHLPKQKLLILGLNSAWKLDRSQKIDADINPQALTNALNRIRDNEDLYQDCLKIAVWHHPLNSAGEDRIKDRGFMERLAQAGFRLALHGHIHTATKDLYRYDHASNSTGRKLDIVCAGTFGAHTKDLVPGYPWQYNLLQLEGNKLKVNTRRREEPNGTWKPDTRWLQGAGQNSLPYYEIELYEEPTANP</sequence>
<dbReference type="SUPFAM" id="SSF56300">
    <property type="entry name" value="Metallo-dependent phosphatases"/>
    <property type="match status" value="1"/>
</dbReference>
<dbReference type="Gene3D" id="3.60.21.10">
    <property type="match status" value="1"/>
</dbReference>